<evidence type="ECO:0000259" key="14">
    <source>
        <dbReference type="PROSITE" id="PS50816"/>
    </source>
</evidence>
<evidence type="ECO:0000256" key="9">
    <source>
        <dbReference type="ARBA" id="ARBA00023211"/>
    </source>
</evidence>
<dbReference type="GO" id="GO:0005524">
    <property type="term" value="F:ATP binding"/>
    <property type="evidence" value="ECO:0007669"/>
    <property type="project" value="UniProtKB-UniRule"/>
</dbReference>
<dbReference type="EMBL" id="JACGWL010000002">
    <property type="protein sequence ID" value="KAK4407655.1"/>
    <property type="molecule type" value="Genomic_DNA"/>
</dbReference>
<comment type="cofactor">
    <cofactor evidence="1">
        <name>Mn(2+)</name>
        <dbReference type="ChEBI" id="CHEBI:29035"/>
    </cofactor>
</comment>
<keyword evidence="16" id="KW-1185">Reference proteome</keyword>
<dbReference type="Proteomes" id="UP001289374">
    <property type="component" value="Unassembled WGS sequence"/>
</dbReference>
<dbReference type="PROSITE" id="PS00108">
    <property type="entry name" value="PROTEIN_KINASE_ST"/>
    <property type="match status" value="1"/>
</dbReference>
<dbReference type="PANTHER" id="PTHR43895">
    <property type="entry name" value="CALCIUM/CALMODULIN-DEPENDENT PROTEIN KINASE KINASE-RELATED"/>
    <property type="match status" value="1"/>
</dbReference>
<feature type="domain" description="Protein kinase" evidence="13">
    <location>
        <begin position="113"/>
        <end position="368"/>
    </location>
</feature>
<evidence type="ECO:0000256" key="12">
    <source>
        <dbReference type="PROSITE-ProRule" id="PRU10141"/>
    </source>
</evidence>
<comment type="catalytic activity">
    <reaction evidence="10">
        <text>L-threonyl-[protein] + ATP = O-phospho-L-threonyl-[protein] + ADP + H(+)</text>
        <dbReference type="Rhea" id="RHEA:46608"/>
        <dbReference type="Rhea" id="RHEA-COMP:11060"/>
        <dbReference type="Rhea" id="RHEA-COMP:11605"/>
        <dbReference type="ChEBI" id="CHEBI:15378"/>
        <dbReference type="ChEBI" id="CHEBI:30013"/>
        <dbReference type="ChEBI" id="CHEBI:30616"/>
        <dbReference type="ChEBI" id="CHEBI:61977"/>
        <dbReference type="ChEBI" id="CHEBI:456216"/>
        <dbReference type="EC" id="2.7.11.1"/>
    </reaction>
</comment>
<comment type="caution">
    <text evidence="15">The sequence shown here is derived from an EMBL/GenBank/DDBJ whole genome shotgun (WGS) entry which is preliminary data.</text>
</comment>
<dbReference type="Pfam" id="PF00069">
    <property type="entry name" value="Pkinase"/>
    <property type="match status" value="1"/>
</dbReference>
<dbReference type="PROSITE" id="PS50011">
    <property type="entry name" value="PROTEIN_KINASE_DOM"/>
    <property type="match status" value="1"/>
</dbReference>
<evidence type="ECO:0000256" key="6">
    <source>
        <dbReference type="ARBA" id="ARBA00022741"/>
    </source>
</evidence>
<dbReference type="AlphaFoldDB" id="A0AAE1X9E3"/>
<keyword evidence="4" id="KW-0723">Serine/threonine-protein kinase</keyword>
<keyword evidence="6 12" id="KW-0547">Nucleotide-binding</keyword>
<evidence type="ECO:0000313" key="16">
    <source>
        <dbReference type="Proteomes" id="UP001289374"/>
    </source>
</evidence>
<evidence type="ECO:0000256" key="3">
    <source>
        <dbReference type="ARBA" id="ARBA00012513"/>
    </source>
</evidence>
<dbReference type="Gene3D" id="3.30.310.80">
    <property type="entry name" value="Kinase associated domain 1, KA1"/>
    <property type="match status" value="1"/>
</dbReference>
<reference evidence="15" key="2">
    <citation type="journal article" date="2024" name="Plant">
        <title>Genomic evolution and insights into agronomic trait innovations of Sesamum species.</title>
        <authorList>
            <person name="Miao H."/>
            <person name="Wang L."/>
            <person name="Qu L."/>
            <person name="Liu H."/>
            <person name="Sun Y."/>
            <person name="Le M."/>
            <person name="Wang Q."/>
            <person name="Wei S."/>
            <person name="Zheng Y."/>
            <person name="Lin W."/>
            <person name="Duan Y."/>
            <person name="Cao H."/>
            <person name="Xiong S."/>
            <person name="Wang X."/>
            <person name="Wei L."/>
            <person name="Li C."/>
            <person name="Ma Q."/>
            <person name="Ju M."/>
            <person name="Zhao R."/>
            <person name="Li G."/>
            <person name="Mu C."/>
            <person name="Tian Q."/>
            <person name="Mei H."/>
            <person name="Zhang T."/>
            <person name="Gao T."/>
            <person name="Zhang H."/>
        </authorList>
    </citation>
    <scope>NUCLEOTIDE SEQUENCE</scope>
    <source>
        <strain evidence="15">K16</strain>
    </source>
</reference>
<dbReference type="InterPro" id="IPR000719">
    <property type="entry name" value="Prot_kinase_dom"/>
</dbReference>
<feature type="domain" description="NAF" evidence="14">
    <location>
        <begin position="390"/>
        <end position="414"/>
    </location>
</feature>
<dbReference type="Gene3D" id="1.10.510.10">
    <property type="entry name" value="Transferase(Phosphotransferase) domain 1"/>
    <property type="match status" value="1"/>
</dbReference>
<dbReference type="GO" id="GO:0004674">
    <property type="term" value="F:protein serine/threonine kinase activity"/>
    <property type="evidence" value="ECO:0007669"/>
    <property type="project" value="UniProtKB-KW"/>
</dbReference>
<evidence type="ECO:0000256" key="8">
    <source>
        <dbReference type="ARBA" id="ARBA00022840"/>
    </source>
</evidence>
<dbReference type="GO" id="GO:0007165">
    <property type="term" value="P:signal transduction"/>
    <property type="evidence" value="ECO:0007669"/>
    <property type="project" value="InterPro"/>
</dbReference>
<dbReference type="InterPro" id="IPR017441">
    <property type="entry name" value="Protein_kinase_ATP_BS"/>
</dbReference>
<dbReference type="InterPro" id="IPR008271">
    <property type="entry name" value="Ser/Thr_kinase_AS"/>
</dbReference>
<proteinExistence type="inferred from homology"/>
<organism evidence="15 16">
    <name type="scientific">Sesamum angolense</name>
    <dbReference type="NCBI Taxonomy" id="2727404"/>
    <lineage>
        <taxon>Eukaryota</taxon>
        <taxon>Viridiplantae</taxon>
        <taxon>Streptophyta</taxon>
        <taxon>Embryophyta</taxon>
        <taxon>Tracheophyta</taxon>
        <taxon>Spermatophyta</taxon>
        <taxon>Magnoliopsida</taxon>
        <taxon>eudicotyledons</taxon>
        <taxon>Gunneridae</taxon>
        <taxon>Pentapetalae</taxon>
        <taxon>asterids</taxon>
        <taxon>lamiids</taxon>
        <taxon>Lamiales</taxon>
        <taxon>Pedaliaceae</taxon>
        <taxon>Sesamum</taxon>
    </lineage>
</organism>
<dbReference type="InterPro" id="IPR011009">
    <property type="entry name" value="Kinase-like_dom_sf"/>
</dbReference>
<keyword evidence="5" id="KW-0808">Transferase</keyword>
<protein>
    <recommendedName>
        <fullName evidence="3">non-specific serine/threonine protein kinase</fullName>
        <ecNumber evidence="3">2.7.11.1</ecNumber>
    </recommendedName>
</protein>
<dbReference type="FunFam" id="3.30.200.20:FF:000042">
    <property type="entry name" value="Aurora kinase A"/>
    <property type="match status" value="1"/>
</dbReference>
<sequence length="520" mass="59191">MLMRRVDYESHDCEISNHVRGAATGQEVIKASKAFWHFDSTKGFKAFDDRYAENVFDDKKLENDEYAYSSIILNLSDTVIRKVAYCHRRSKSPSGSVRPTMAVTSENKLFNKYEIGKLLGCGAFAKVYHAREIATGESVAVKVIQKSRLNNDANLMANIEREISIMSRLRHPNIVRLYEVLATRTKIYIVLEFVKGGELFAKVAKARLGEGQSRKYFQQLISAVSYCHARGIYHRDLKPENLLLDENEDLKVSDFGLSALTDQVQADGLLHTLCGTPAYVAPELLAKRGYDGAKIDVWSCGVILFVLTAGYLPFNDQNLMKLYKKIYRGEFRYPKWMSPSLKRFLSRLLDTNPETRITIDEIKRDPWFKKGYKEIKIQEDIGSVPKEEEKQLVDLNAFDIISFSSGLDLAGLFVDKYKTTEDVDRLTVEEPPENIIQKVEEAVKAEVGVVRLRKKKECGLEMEGQNGNYVVGLEVYRLTDRLVVVEVKRKAGEADVFSALWKDKIRPVIVRQPEMVVAVN</sequence>
<evidence type="ECO:0000256" key="2">
    <source>
        <dbReference type="ARBA" id="ARBA00006234"/>
    </source>
</evidence>
<dbReference type="InterPro" id="IPR004041">
    <property type="entry name" value="NAF_dom"/>
</dbReference>
<gene>
    <name evidence="15" type="ORF">Sango_0346500</name>
</gene>
<dbReference type="PROSITE" id="PS00107">
    <property type="entry name" value="PROTEIN_KINASE_ATP"/>
    <property type="match status" value="1"/>
</dbReference>
<dbReference type="PANTHER" id="PTHR43895:SF151">
    <property type="entry name" value="CBL-INTERACTING SERINE_THREONINE-PROTEIN KINASE 11"/>
    <property type="match status" value="1"/>
</dbReference>
<keyword evidence="7 15" id="KW-0418">Kinase</keyword>
<keyword evidence="9" id="KW-0464">Manganese</keyword>
<evidence type="ECO:0000256" key="1">
    <source>
        <dbReference type="ARBA" id="ARBA00001936"/>
    </source>
</evidence>
<evidence type="ECO:0000256" key="7">
    <source>
        <dbReference type="ARBA" id="ARBA00022777"/>
    </source>
</evidence>
<comment type="similarity">
    <text evidence="2">Belongs to the protein kinase superfamily. CAMK Ser/Thr protein kinase family. SNF1 subfamily.</text>
</comment>
<keyword evidence="8 12" id="KW-0067">ATP-binding</keyword>
<dbReference type="InterPro" id="IPR018451">
    <property type="entry name" value="NAF/FISL_domain"/>
</dbReference>
<dbReference type="Gene3D" id="3.30.200.20">
    <property type="entry name" value="Phosphorylase Kinase, domain 1"/>
    <property type="match status" value="1"/>
</dbReference>
<dbReference type="FunFam" id="1.10.510.10:FF:000653">
    <property type="entry name" value="Non-specific serine/threonine protein kinase"/>
    <property type="match status" value="1"/>
</dbReference>
<evidence type="ECO:0000313" key="15">
    <source>
        <dbReference type="EMBL" id="KAK4407655.1"/>
    </source>
</evidence>
<dbReference type="Pfam" id="PF03822">
    <property type="entry name" value="NAF"/>
    <property type="match status" value="1"/>
</dbReference>
<evidence type="ECO:0000259" key="13">
    <source>
        <dbReference type="PROSITE" id="PS50011"/>
    </source>
</evidence>
<dbReference type="SUPFAM" id="SSF56112">
    <property type="entry name" value="Protein kinase-like (PK-like)"/>
    <property type="match status" value="1"/>
</dbReference>
<accession>A0AAE1X9E3</accession>
<dbReference type="PROSITE" id="PS50816">
    <property type="entry name" value="NAF"/>
    <property type="match status" value="1"/>
</dbReference>
<dbReference type="CDD" id="cd12195">
    <property type="entry name" value="CIPK_C"/>
    <property type="match status" value="1"/>
</dbReference>
<comment type="catalytic activity">
    <reaction evidence="11">
        <text>L-seryl-[protein] + ATP = O-phospho-L-seryl-[protein] + ADP + H(+)</text>
        <dbReference type="Rhea" id="RHEA:17989"/>
        <dbReference type="Rhea" id="RHEA-COMP:9863"/>
        <dbReference type="Rhea" id="RHEA-COMP:11604"/>
        <dbReference type="ChEBI" id="CHEBI:15378"/>
        <dbReference type="ChEBI" id="CHEBI:29999"/>
        <dbReference type="ChEBI" id="CHEBI:30616"/>
        <dbReference type="ChEBI" id="CHEBI:83421"/>
        <dbReference type="ChEBI" id="CHEBI:456216"/>
        <dbReference type="EC" id="2.7.11.1"/>
    </reaction>
</comment>
<evidence type="ECO:0000256" key="11">
    <source>
        <dbReference type="ARBA" id="ARBA00048679"/>
    </source>
</evidence>
<name>A0AAE1X9E3_9LAMI</name>
<evidence type="ECO:0000256" key="4">
    <source>
        <dbReference type="ARBA" id="ARBA00022527"/>
    </source>
</evidence>
<evidence type="ECO:0000256" key="10">
    <source>
        <dbReference type="ARBA" id="ARBA00047899"/>
    </source>
</evidence>
<feature type="binding site" evidence="12">
    <location>
        <position position="142"/>
    </location>
    <ligand>
        <name>ATP</name>
        <dbReference type="ChEBI" id="CHEBI:30616"/>
    </ligand>
</feature>
<dbReference type="SMART" id="SM00220">
    <property type="entry name" value="S_TKc"/>
    <property type="match status" value="1"/>
</dbReference>
<reference evidence="15" key="1">
    <citation type="submission" date="2020-06" db="EMBL/GenBank/DDBJ databases">
        <authorList>
            <person name="Li T."/>
            <person name="Hu X."/>
            <person name="Zhang T."/>
            <person name="Song X."/>
            <person name="Zhang H."/>
            <person name="Dai N."/>
            <person name="Sheng W."/>
            <person name="Hou X."/>
            <person name="Wei L."/>
        </authorList>
    </citation>
    <scope>NUCLEOTIDE SEQUENCE</scope>
    <source>
        <strain evidence="15">K16</strain>
        <tissue evidence="15">Leaf</tissue>
    </source>
</reference>
<dbReference type="EC" id="2.7.11.1" evidence="3"/>
<evidence type="ECO:0000256" key="5">
    <source>
        <dbReference type="ARBA" id="ARBA00022679"/>
    </source>
</evidence>